<dbReference type="AlphaFoldDB" id="J9EIS5"/>
<sequence length="90" mass="9685">SATNQHKQEQNITGDGEVFSHWAVLKMIMAERAAQCLAKLGLNTATTTATSTNILHSQISQPQNIITTTDSTTIVSAKPNDLVTTSGHHR</sequence>
<evidence type="ECO:0000313" key="2">
    <source>
        <dbReference type="Proteomes" id="UP000004810"/>
    </source>
</evidence>
<reference evidence="2" key="1">
    <citation type="submission" date="2012-08" db="EMBL/GenBank/DDBJ databases">
        <title>The Genome Sequence of Wuchereria bancrofti.</title>
        <authorList>
            <person name="Nutman T.B."/>
            <person name="Fink D.L."/>
            <person name="Russ C."/>
            <person name="Young S."/>
            <person name="Zeng Q."/>
            <person name="Koehrsen M."/>
            <person name="Alvarado L."/>
            <person name="Berlin A."/>
            <person name="Chapman S.B."/>
            <person name="Chen Z."/>
            <person name="Freedman E."/>
            <person name="Gellesch M."/>
            <person name="Goldberg J."/>
            <person name="Griggs A."/>
            <person name="Gujja S."/>
            <person name="Heilman E.R."/>
            <person name="Heiman D."/>
            <person name="Hepburn T."/>
            <person name="Howarth C."/>
            <person name="Jen D."/>
            <person name="Larson L."/>
            <person name="Lewis B."/>
            <person name="Mehta T."/>
            <person name="Park D."/>
            <person name="Pearson M."/>
            <person name="Roberts A."/>
            <person name="Saif S."/>
            <person name="Shea T."/>
            <person name="Shenoy N."/>
            <person name="Sisk P."/>
            <person name="Stolte C."/>
            <person name="Sykes S."/>
            <person name="Walk T."/>
            <person name="White J."/>
            <person name="Yandava C."/>
            <person name="Haas B."/>
            <person name="Henn M.R."/>
            <person name="Nusbaum C."/>
            <person name="Birren B."/>
        </authorList>
    </citation>
    <scope>NUCLEOTIDE SEQUENCE [LARGE SCALE GENOMIC DNA]</scope>
    <source>
        <strain evidence="2">NA</strain>
    </source>
</reference>
<accession>J9EIS5</accession>
<dbReference type="EMBL" id="ADBV01008415">
    <property type="protein sequence ID" value="EJW76932.1"/>
    <property type="molecule type" value="Genomic_DNA"/>
</dbReference>
<dbReference type="Proteomes" id="UP000004810">
    <property type="component" value="Unassembled WGS sequence"/>
</dbReference>
<gene>
    <name evidence="1" type="ORF">WUBG_12160</name>
</gene>
<feature type="non-terminal residue" evidence="1">
    <location>
        <position position="90"/>
    </location>
</feature>
<organism evidence="1 2">
    <name type="scientific">Wuchereria bancrofti</name>
    <dbReference type="NCBI Taxonomy" id="6293"/>
    <lineage>
        <taxon>Eukaryota</taxon>
        <taxon>Metazoa</taxon>
        <taxon>Ecdysozoa</taxon>
        <taxon>Nematoda</taxon>
        <taxon>Chromadorea</taxon>
        <taxon>Rhabditida</taxon>
        <taxon>Spirurina</taxon>
        <taxon>Spiruromorpha</taxon>
        <taxon>Filarioidea</taxon>
        <taxon>Onchocercidae</taxon>
        <taxon>Wuchereria</taxon>
    </lineage>
</organism>
<name>J9EIS5_WUCBA</name>
<feature type="non-terminal residue" evidence="1">
    <location>
        <position position="1"/>
    </location>
</feature>
<protein>
    <submittedName>
        <fullName evidence="1">Uncharacterized protein</fullName>
    </submittedName>
</protein>
<proteinExistence type="predicted"/>
<comment type="caution">
    <text evidence="1">The sequence shown here is derived from an EMBL/GenBank/DDBJ whole genome shotgun (WGS) entry which is preliminary data.</text>
</comment>
<evidence type="ECO:0000313" key="1">
    <source>
        <dbReference type="EMBL" id="EJW76932.1"/>
    </source>
</evidence>